<protein>
    <submittedName>
        <fullName evidence="1">Uncharacterized protein</fullName>
    </submittedName>
</protein>
<feature type="non-terminal residue" evidence="1">
    <location>
        <position position="1"/>
    </location>
</feature>
<name>A0A816HIX7_ADIRI</name>
<keyword evidence="2" id="KW-1185">Reference proteome</keyword>
<sequence length="188" mass="22558">YLPDKLLEELDQEQNTTIRRDLSCHSNLNFPEQNEEISRAQTTTTEGNLKRVPTIYQLNSMPTRSLEKPNILPVINLTDTNEEDRDNIRKEIITRFLTARSIDYEKQWYLGMIRRRTLDILTESVEQAKQKYSIKVHWKLIVEYFRLSILLMKLLKFERFDIINRWKNKLLFDHIFLTIELTLSKSLI</sequence>
<evidence type="ECO:0000313" key="1">
    <source>
        <dbReference type="EMBL" id="CAF1688937.1"/>
    </source>
</evidence>
<accession>A0A816HIX7</accession>
<dbReference type="EMBL" id="CAJNOR010018769">
    <property type="protein sequence ID" value="CAF1688937.1"/>
    <property type="molecule type" value="Genomic_DNA"/>
</dbReference>
<evidence type="ECO:0000313" key="2">
    <source>
        <dbReference type="Proteomes" id="UP000663828"/>
    </source>
</evidence>
<dbReference type="Proteomes" id="UP000663828">
    <property type="component" value="Unassembled WGS sequence"/>
</dbReference>
<reference evidence="1" key="1">
    <citation type="submission" date="2021-02" db="EMBL/GenBank/DDBJ databases">
        <authorList>
            <person name="Nowell W R."/>
        </authorList>
    </citation>
    <scope>NUCLEOTIDE SEQUENCE</scope>
</reference>
<proteinExistence type="predicted"/>
<organism evidence="1 2">
    <name type="scientific">Adineta ricciae</name>
    <name type="common">Rotifer</name>
    <dbReference type="NCBI Taxonomy" id="249248"/>
    <lineage>
        <taxon>Eukaryota</taxon>
        <taxon>Metazoa</taxon>
        <taxon>Spiralia</taxon>
        <taxon>Gnathifera</taxon>
        <taxon>Rotifera</taxon>
        <taxon>Eurotatoria</taxon>
        <taxon>Bdelloidea</taxon>
        <taxon>Adinetida</taxon>
        <taxon>Adinetidae</taxon>
        <taxon>Adineta</taxon>
    </lineage>
</organism>
<comment type="caution">
    <text evidence="1">The sequence shown here is derived from an EMBL/GenBank/DDBJ whole genome shotgun (WGS) entry which is preliminary data.</text>
</comment>
<dbReference type="AlphaFoldDB" id="A0A816HIX7"/>
<gene>
    <name evidence="1" type="ORF">XAT740_LOCUS63077</name>
</gene>